<evidence type="ECO:0000259" key="2">
    <source>
        <dbReference type="SMART" id="SM00849"/>
    </source>
</evidence>
<dbReference type="SMART" id="SM00849">
    <property type="entry name" value="Lactamase_B"/>
    <property type="match status" value="1"/>
</dbReference>
<dbReference type="SUPFAM" id="SSF56281">
    <property type="entry name" value="Metallo-hydrolase/oxidoreductase"/>
    <property type="match status" value="1"/>
</dbReference>
<dbReference type="InterPro" id="IPR036866">
    <property type="entry name" value="RibonucZ/Hydroxyglut_hydro"/>
</dbReference>
<evidence type="ECO:0000313" key="3">
    <source>
        <dbReference type="EMBL" id="MFC5139110.1"/>
    </source>
</evidence>
<feature type="compositionally biased region" description="Basic and acidic residues" evidence="1">
    <location>
        <begin position="257"/>
        <end position="267"/>
    </location>
</feature>
<sequence>MSEVRGHQVADDVFVFTGTAVNWVLIREGSELTLVDAGWRGDTEQVERSIRSLGRDPQDLRAVVLTHAHADHTGALNHLHDSYGVPLYMDSAEVPNAVGTVDESGGPLDIAKILYRPRVALWAAQIVGVGALRHVTVPDAQPFPQDDGQDDRPDDGALDLPGRPVPVATPGHTSGHTSYLLPSAGVLISGDALVTAHPTLPDVVAPRLLPGFFSNDQDSAVRALSTLRTVDADTLVPGHGPTWDGPISRAADEALEAAEHVSEEERP</sequence>
<dbReference type="PANTHER" id="PTHR42951:SF14">
    <property type="entry name" value="METALLO-BETA-LACTAMASE SUPERFAMILY PROTEIN"/>
    <property type="match status" value="1"/>
</dbReference>
<name>A0ABV9ZFM7_9PSEU</name>
<feature type="region of interest" description="Disordered" evidence="1">
    <location>
        <begin position="138"/>
        <end position="173"/>
    </location>
</feature>
<dbReference type="Gene3D" id="3.60.15.10">
    <property type="entry name" value="Ribonuclease Z/Hydroxyacylglutathione hydrolase-like"/>
    <property type="match status" value="1"/>
</dbReference>
<comment type="caution">
    <text evidence="3">The sequence shown here is derived from an EMBL/GenBank/DDBJ whole genome shotgun (WGS) entry which is preliminary data.</text>
</comment>
<dbReference type="InterPro" id="IPR001279">
    <property type="entry name" value="Metallo-B-lactamas"/>
</dbReference>
<reference evidence="4" key="1">
    <citation type="journal article" date="2019" name="Int. J. Syst. Evol. Microbiol.">
        <title>The Global Catalogue of Microorganisms (GCM) 10K type strain sequencing project: providing services to taxonomists for standard genome sequencing and annotation.</title>
        <authorList>
            <consortium name="The Broad Institute Genomics Platform"/>
            <consortium name="The Broad Institute Genome Sequencing Center for Infectious Disease"/>
            <person name="Wu L."/>
            <person name="Ma J."/>
        </authorList>
    </citation>
    <scope>NUCLEOTIDE SEQUENCE [LARGE SCALE GENOMIC DNA]</scope>
    <source>
        <strain evidence="4">XZYJ18</strain>
    </source>
</reference>
<dbReference type="InterPro" id="IPR050855">
    <property type="entry name" value="NDM-1-like"/>
</dbReference>
<feature type="domain" description="Metallo-beta-lactamase" evidence="2">
    <location>
        <begin position="20"/>
        <end position="239"/>
    </location>
</feature>
<dbReference type="PANTHER" id="PTHR42951">
    <property type="entry name" value="METALLO-BETA-LACTAMASE DOMAIN-CONTAINING"/>
    <property type="match status" value="1"/>
</dbReference>
<dbReference type="RefSeq" id="WP_378021298.1">
    <property type="nucleotide sequence ID" value="NZ_JBHSKG010000005.1"/>
</dbReference>
<gene>
    <name evidence="3" type="ORF">ACFPK1_12780</name>
</gene>
<dbReference type="EMBL" id="JBHSKG010000005">
    <property type="protein sequence ID" value="MFC5139110.1"/>
    <property type="molecule type" value="Genomic_DNA"/>
</dbReference>
<dbReference type="Pfam" id="PF00753">
    <property type="entry name" value="Lactamase_B"/>
    <property type="match status" value="1"/>
</dbReference>
<dbReference type="CDD" id="cd07721">
    <property type="entry name" value="yflN-like_MBL-fold"/>
    <property type="match status" value="1"/>
</dbReference>
<accession>A0ABV9ZFM7</accession>
<evidence type="ECO:0000256" key="1">
    <source>
        <dbReference type="SAM" id="MobiDB-lite"/>
    </source>
</evidence>
<dbReference type="Proteomes" id="UP001596175">
    <property type="component" value="Unassembled WGS sequence"/>
</dbReference>
<proteinExistence type="predicted"/>
<organism evidence="3 4">
    <name type="scientific">Actinomycetospora rhizophila</name>
    <dbReference type="NCBI Taxonomy" id="1416876"/>
    <lineage>
        <taxon>Bacteria</taxon>
        <taxon>Bacillati</taxon>
        <taxon>Actinomycetota</taxon>
        <taxon>Actinomycetes</taxon>
        <taxon>Pseudonocardiales</taxon>
        <taxon>Pseudonocardiaceae</taxon>
        <taxon>Actinomycetospora</taxon>
    </lineage>
</organism>
<feature type="region of interest" description="Disordered" evidence="1">
    <location>
        <begin position="237"/>
        <end position="267"/>
    </location>
</feature>
<protein>
    <submittedName>
        <fullName evidence="3">MBL fold metallo-hydrolase</fullName>
    </submittedName>
</protein>
<keyword evidence="4" id="KW-1185">Reference proteome</keyword>
<evidence type="ECO:0000313" key="4">
    <source>
        <dbReference type="Proteomes" id="UP001596175"/>
    </source>
</evidence>